<keyword evidence="2" id="KW-0012">Acyltransferase</keyword>
<evidence type="ECO:0000259" key="3">
    <source>
        <dbReference type="PROSITE" id="PS51186"/>
    </source>
</evidence>
<name>A0A6N6MYK6_9HYPH</name>
<reference evidence="4 5" key="1">
    <citation type="submission" date="2019-09" db="EMBL/GenBank/DDBJ databases">
        <title>YIM 132548 draft genome.</title>
        <authorList>
            <person name="Jiang L."/>
        </authorList>
    </citation>
    <scope>NUCLEOTIDE SEQUENCE [LARGE SCALE GENOMIC DNA]</scope>
    <source>
        <strain evidence="4 5">YIM 132548</strain>
    </source>
</reference>
<feature type="domain" description="N-acetyltransferase" evidence="3">
    <location>
        <begin position="7"/>
        <end position="149"/>
    </location>
</feature>
<keyword evidence="1 4" id="KW-0808">Transferase</keyword>
<dbReference type="Gene3D" id="3.40.630.30">
    <property type="match status" value="1"/>
</dbReference>
<dbReference type="PROSITE" id="PS51186">
    <property type="entry name" value="GNAT"/>
    <property type="match status" value="1"/>
</dbReference>
<protein>
    <submittedName>
        <fullName evidence="4">GNAT family N-acetyltransferase</fullName>
    </submittedName>
</protein>
<organism evidence="4 5">
    <name type="scientific">Methylobacterium planeticum</name>
    <dbReference type="NCBI Taxonomy" id="2615211"/>
    <lineage>
        <taxon>Bacteria</taxon>
        <taxon>Pseudomonadati</taxon>
        <taxon>Pseudomonadota</taxon>
        <taxon>Alphaproteobacteria</taxon>
        <taxon>Hyphomicrobiales</taxon>
        <taxon>Methylobacteriaceae</taxon>
        <taxon>Methylobacterium</taxon>
    </lineage>
</organism>
<dbReference type="RefSeq" id="WP_150962827.1">
    <property type="nucleotide sequence ID" value="NZ_VZZJ01000005.1"/>
</dbReference>
<dbReference type="Pfam" id="PF00583">
    <property type="entry name" value="Acetyltransf_1"/>
    <property type="match status" value="1"/>
</dbReference>
<dbReference type="InterPro" id="IPR050832">
    <property type="entry name" value="Bact_Acetyltransf"/>
</dbReference>
<accession>A0A6N6MYK6</accession>
<dbReference type="InterPro" id="IPR000182">
    <property type="entry name" value="GNAT_dom"/>
</dbReference>
<dbReference type="CDD" id="cd04301">
    <property type="entry name" value="NAT_SF"/>
    <property type="match status" value="1"/>
</dbReference>
<dbReference type="PANTHER" id="PTHR43877:SF1">
    <property type="entry name" value="ACETYLTRANSFERASE"/>
    <property type="match status" value="1"/>
</dbReference>
<comment type="caution">
    <text evidence="4">The sequence shown here is derived from an EMBL/GenBank/DDBJ whole genome shotgun (WGS) entry which is preliminary data.</text>
</comment>
<evidence type="ECO:0000256" key="2">
    <source>
        <dbReference type="ARBA" id="ARBA00023315"/>
    </source>
</evidence>
<dbReference type="PANTHER" id="PTHR43877">
    <property type="entry name" value="AMINOALKYLPHOSPHONATE N-ACETYLTRANSFERASE-RELATED-RELATED"/>
    <property type="match status" value="1"/>
</dbReference>
<dbReference type="Proteomes" id="UP000441523">
    <property type="component" value="Unassembled WGS sequence"/>
</dbReference>
<dbReference type="GO" id="GO:0016747">
    <property type="term" value="F:acyltransferase activity, transferring groups other than amino-acyl groups"/>
    <property type="evidence" value="ECO:0007669"/>
    <property type="project" value="InterPro"/>
</dbReference>
<dbReference type="AlphaFoldDB" id="A0A6N6MYK6"/>
<evidence type="ECO:0000313" key="4">
    <source>
        <dbReference type="EMBL" id="KAB1074432.1"/>
    </source>
</evidence>
<sequence length="149" mass="15562">MGSRYGLEIRTAVAADAPSLSALMEAAGHPVPAHALADRLDALRDGQGTALLALEWGPPSGIVVLHWYAVLDQDSPVAQVTLLLVGPEERRRGIGRQLLKAASQAARMAGCGVLQLLAPADQPSLLDFCGATGFVEAAGCFVRPLRKKG</sequence>
<evidence type="ECO:0000313" key="5">
    <source>
        <dbReference type="Proteomes" id="UP000441523"/>
    </source>
</evidence>
<dbReference type="InterPro" id="IPR016181">
    <property type="entry name" value="Acyl_CoA_acyltransferase"/>
</dbReference>
<gene>
    <name evidence="4" type="ORF">F6X51_08710</name>
</gene>
<keyword evidence="5" id="KW-1185">Reference proteome</keyword>
<proteinExistence type="predicted"/>
<evidence type="ECO:0000256" key="1">
    <source>
        <dbReference type="ARBA" id="ARBA00022679"/>
    </source>
</evidence>
<dbReference type="SUPFAM" id="SSF55729">
    <property type="entry name" value="Acyl-CoA N-acyltransferases (Nat)"/>
    <property type="match status" value="1"/>
</dbReference>
<dbReference type="EMBL" id="VZZJ01000005">
    <property type="protein sequence ID" value="KAB1074432.1"/>
    <property type="molecule type" value="Genomic_DNA"/>
</dbReference>